<dbReference type="KEGG" id="rml:FF011L_27880"/>
<name>A0A517MGK2_9BACT</name>
<dbReference type="AlphaFoldDB" id="A0A517MGK2"/>
<evidence type="ECO:0000313" key="2">
    <source>
        <dbReference type="Proteomes" id="UP000320672"/>
    </source>
</evidence>
<dbReference type="Proteomes" id="UP000320672">
    <property type="component" value="Chromosome"/>
</dbReference>
<organism evidence="1 2">
    <name type="scientific">Roseimaritima multifibrata</name>
    <dbReference type="NCBI Taxonomy" id="1930274"/>
    <lineage>
        <taxon>Bacteria</taxon>
        <taxon>Pseudomonadati</taxon>
        <taxon>Planctomycetota</taxon>
        <taxon>Planctomycetia</taxon>
        <taxon>Pirellulales</taxon>
        <taxon>Pirellulaceae</taxon>
        <taxon>Roseimaritima</taxon>
    </lineage>
</organism>
<reference evidence="1 2" key="1">
    <citation type="submission" date="2019-02" db="EMBL/GenBank/DDBJ databases">
        <title>Deep-cultivation of Planctomycetes and their phenomic and genomic characterization uncovers novel biology.</title>
        <authorList>
            <person name="Wiegand S."/>
            <person name="Jogler M."/>
            <person name="Boedeker C."/>
            <person name="Pinto D."/>
            <person name="Vollmers J."/>
            <person name="Rivas-Marin E."/>
            <person name="Kohn T."/>
            <person name="Peeters S.H."/>
            <person name="Heuer A."/>
            <person name="Rast P."/>
            <person name="Oberbeckmann S."/>
            <person name="Bunk B."/>
            <person name="Jeske O."/>
            <person name="Meyerdierks A."/>
            <person name="Storesund J.E."/>
            <person name="Kallscheuer N."/>
            <person name="Luecker S."/>
            <person name="Lage O.M."/>
            <person name="Pohl T."/>
            <person name="Merkel B.J."/>
            <person name="Hornburger P."/>
            <person name="Mueller R.-W."/>
            <person name="Bruemmer F."/>
            <person name="Labrenz M."/>
            <person name="Spormann A.M."/>
            <person name="Op den Camp H."/>
            <person name="Overmann J."/>
            <person name="Amann R."/>
            <person name="Jetten M.S.M."/>
            <person name="Mascher T."/>
            <person name="Medema M.H."/>
            <person name="Devos D.P."/>
            <person name="Kaster A.-K."/>
            <person name="Ovreas L."/>
            <person name="Rohde M."/>
            <person name="Galperin M.Y."/>
            <person name="Jogler C."/>
        </authorList>
    </citation>
    <scope>NUCLEOTIDE SEQUENCE [LARGE SCALE GENOMIC DNA]</scope>
    <source>
        <strain evidence="1 2">FF011L</strain>
    </source>
</reference>
<evidence type="ECO:0000313" key="1">
    <source>
        <dbReference type="EMBL" id="QDS94011.1"/>
    </source>
</evidence>
<keyword evidence="2" id="KW-1185">Reference proteome</keyword>
<proteinExistence type="predicted"/>
<protein>
    <submittedName>
        <fullName evidence="1">Uncharacterized protein</fullName>
    </submittedName>
</protein>
<accession>A0A517MGK2</accession>
<dbReference type="EMBL" id="CP036262">
    <property type="protein sequence ID" value="QDS94011.1"/>
    <property type="molecule type" value="Genomic_DNA"/>
</dbReference>
<gene>
    <name evidence="1" type="ORF">FF011L_27880</name>
</gene>
<sequence>MILLASYLPIVTRPPVPIVTERLAFSGRWLAIKILDIGARDR</sequence>